<dbReference type="AlphaFoldDB" id="A0A7S1W6C5"/>
<feature type="region of interest" description="Disordered" evidence="1">
    <location>
        <begin position="374"/>
        <end position="412"/>
    </location>
</feature>
<sequence length="412" mass="44780">MPHRKRGDRSPRSWSPSAASPPRADAEDFVWLSTAMRDMSTRFIAAEEWLGQVAERVQRLEAVLFRTPISDFLQIDKVIDEIVQRTCVAIHEPEQLALQVCVASPSCDDSAAAKDAADDLFSTARDIGDELCASGCLVGNALRADPPAEDRSGSQQSCALSIGCASTDVGETGTDISVGNSSNGEQLRHADSTPRRASLMKGSRVEHRHRTSDWRDVRDRERWKLEGGVHDNVRADIFQEIDDWSALSSMLDPTWTEPVPRGLEVVEEVSIPGHSSSSSGSTTPTNVEPFCGCLVSELDDRELLLGGQPSEAGRPWACSDRTPSPERQHDAVEDSIDERGRMIAHLIAENARLQALVQAQLSVSSSCSSVTGGALVSAAEQGRSKPRKLSKKERVRRQRRALVGAAPPAEPT</sequence>
<proteinExistence type="predicted"/>
<reference evidence="2" key="1">
    <citation type="submission" date="2021-01" db="EMBL/GenBank/DDBJ databases">
        <authorList>
            <person name="Corre E."/>
            <person name="Pelletier E."/>
            <person name="Niang G."/>
            <person name="Scheremetjew M."/>
            <person name="Finn R."/>
            <person name="Kale V."/>
            <person name="Holt S."/>
            <person name="Cochrane G."/>
            <person name="Meng A."/>
            <person name="Brown T."/>
            <person name="Cohen L."/>
        </authorList>
    </citation>
    <scope>NUCLEOTIDE SEQUENCE</scope>
    <source>
        <strain evidence="2">OF101</strain>
    </source>
</reference>
<gene>
    <name evidence="2" type="ORF">ACAT0790_LOCUS31966</name>
</gene>
<evidence type="ECO:0000313" key="2">
    <source>
        <dbReference type="EMBL" id="CAD9151387.1"/>
    </source>
</evidence>
<dbReference type="EMBL" id="HBGE01052988">
    <property type="protein sequence ID" value="CAD9151387.1"/>
    <property type="molecule type" value="Transcribed_RNA"/>
</dbReference>
<protein>
    <submittedName>
        <fullName evidence="2">Uncharacterized protein</fullName>
    </submittedName>
</protein>
<name>A0A7S1W6C5_ALECA</name>
<evidence type="ECO:0000256" key="1">
    <source>
        <dbReference type="SAM" id="MobiDB-lite"/>
    </source>
</evidence>
<feature type="compositionally biased region" description="Basic residues" evidence="1">
    <location>
        <begin position="384"/>
        <end position="400"/>
    </location>
</feature>
<feature type="region of interest" description="Disordered" evidence="1">
    <location>
        <begin position="1"/>
        <end position="23"/>
    </location>
</feature>
<feature type="compositionally biased region" description="Low complexity" evidence="1">
    <location>
        <begin position="12"/>
        <end position="23"/>
    </location>
</feature>
<feature type="region of interest" description="Disordered" evidence="1">
    <location>
        <begin position="173"/>
        <end position="206"/>
    </location>
</feature>
<feature type="region of interest" description="Disordered" evidence="1">
    <location>
        <begin position="305"/>
        <end position="331"/>
    </location>
</feature>
<organism evidence="2">
    <name type="scientific">Alexandrium catenella</name>
    <name type="common">Red tide dinoflagellate</name>
    <name type="synonym">Gonyaulax catenella</name>
    <dbReference type="NCBI Taxonomy" id="2925"/>
    <lineage>
        <taxon>Eukaryota</taxon>
        <taxon>Sar</taxon>
        <taxon>Alveolata</taxon>
        <taxon>Dinophyceae</taxon>
        <taxon>Gonyaulacales</taxon>
        <taxon>Pyrocystaceae</taxon>
        <taxon>Alexandrium</taxon>
    </lineage>
</organism>
<feature type="compositionally biased region" description="Polar residues" evidence="1">
    <location>
        <begin position="174"/>
        <end position="185"/>
    </location>
</feature>
<accession>A0A7S1W6C5</accession>